<evidence type="ECO:0000256" key="13">
    <source>
        <dbReference type="PIRSR" id="PIRSR602081-2"/>
    </source>
</evidence>
<evidence type="ECO:0000259" key="15">
    <source>
        <dbReference type="PROSITE" id="PS51645"/>
    </source>
</evidence>
<dbReference type="Proteomes" id="UP000067325">
    <property type="component" value="Chromosome"/>
</dbReference>
<dbReference type="PROSITE" id="PS00691">
    <property type="entry name" value="DNA_PHOTOLYASES_1_2"/>
    <property type="match status" value="1"/>
</dbReference>
<organism evidence="16 17">
    <name type="scientific">Candidatus Palibaumannia cicadellinicola</name>
    <dbReference type="NCBI Taxonomy" id="186490"/>
    <lineage>
        <taxon>Bacteria</taxon>
        <taxon>Pseudomonadati</taxon>
        <taxon>Pseudomonadota</taxon>
        <taxon>Gammaproteobacteria</taxon>
        <taxon>Candidatus Palibaumannia</taxon>
    </lineage>
</organism>
<comment type="cofactor">
    <cofactor evidence="12">
        <name>FAD</name>
        <dbReference type="ChEBI" id="CHEBI:57692"/>
    </cofactor>
    <text evidence="12">Binds 1 FAD per subunit.</text>
</comment>
<evidence type="ECO:0000256" key="2">
    <source>
        <dbReference type="ARBA" id="ARBA00005862"/>
    </source>
</evidence>
<comment type="cofactor">
    <cofactor evidence="1">
        <name>(6R)-5,10-methylene-5,6,7,8-tetrahydrofolate</name>
        <dbReference type="ChEBI" id="CHEBI:15636"/>
    </cofactor>
</comment>
<dbReference type="PANTHER" id="PTHR11455">
    <property type="entry name" value="CRYPTOCHROME"/>
    <property type="match status" value="1"/>
</dbReference>
<gene>
    <name evidence="16" type="ORF">IM45_221</name>
</gene>
<dbReference type="InterPro" id="IPR018394">
    <property type="entry name" value="DNA_photolyase_1_CS_C"/>
</dbReference>
<dbReference type="AlphaFoldDB" id="A0A088MXR5"/>
<feature type="domain" description="Photolyase/cryptochrome alpha/beta" evidence="15">
    <location>
        <begin position="26"/>
        <end position="159"/>
    </location>
</feature>
<feature type="site" description="Electron transfer via tryptophanyl radical" evidence="13">
    <location>
        <position position="334"/>
    </location>
</feature>
<evidence type="ECO:0000256" key="10">
    <source>
        <dbReference type="ARBA" id="ARBA00059220"/>
    </source>
</evidence>
<evidence type="ECO:0000256" key="6">
    <source>
        <dbReference type="ARBA" id="ARBA00022827"/>
    </source>
</evidence>
<dbReference type="Pfam" id="PF03441">
    <property type="entry name" value="FAD_binding_7"/>
    <property type="match status" value="1"/>
</dbReference>
<evidence type="ECO:0000256" key="4">
    <source>
        <dbReference type="ARBA" id="ARBA00014046"/>
    </source>
</evidence>
<comment type="similarity">
    <text evidence="14">Belongs to the DNA photolyase family.</text>
</comment>
<reference evidence="16 17" key="1">
    <citation type="journal article" date="2014" name="MBio">
        <title>Differential genome evolution between companion symbionts in an insect-bacterial symbiosis.</title>
        <authorList>
            <person name="Bennett G.M."/>
            <person name="McCutcheon J.P."/>
            <person name="MacDonald B.R."/>
            <person name="Romanovicz D."/>
            <person name="Moran N.A."/>
        </authorList>
    </citation>
    <scope>NUCLEOTIDE SEQUENCE [LARGE SCALE GENOMIC DNA]</scope>
    <source>
        <strain evidence="16 17">BGSS</strain>
    </source>
</reference>
<dbReference type="eggNOG" id="COG0415">
    <property type="taxonomic scope" value="Bacteria"/>
</dbReference>
<dbReference type="GO" id="GO:0003677">
    <property type="term" value="F:DNA binding"/>
    <property type="evidence" value="ECO:0007669"/>
    <property type="project" value="TreeGrafter"/>
</dbReference>
<comment type="catalytic activity">
    <reaction evidence="9">
        <text>cyclobutadipyrimidine (in DNA) = 2 pyrimidine residues (in DNA).</text>
        <dbReference type="EC" id="4.1.99.3"/>
    </reaction>
</comment>
<dbReference type="FunFam" id="1.10.579.10:FF:000003">
    <property type="entry name" value="Deoxyribodipyrimidine photo-lyase"/>
    <property type="match status" value="1"/>
</dbReference>
<dbReference type="Gene3D" id="1.25.40.80">
    <property type="match status" value="1"/>
</dbReference>
<dbReference type="GO" id="GO:0003904">
    <property type="term" value="F:deoxyribodipyrimidine photo-lyase activity"/>
    <property type="evidence" value="ECO:0007669"/>
    <property type="project" value="UniProtKB-EC"/>
</dbReference>
<feature type="binding site" evidence="12">
    <location>
        <position position="299"/>
    </location>
    <ligand>
        <name>FAD</name>
        <dbReference type="ChEBI" id="CHEBI:57692"/>
    </ligand>
</feature>
<evidence type="ECO:0000256" key="5">
    <source>
        <dbReference type="ARBA" id="ARBA00022630"/>
    </source>
</evidence>
<evidence type="ECO:0000256" key="12">
    <source>
        <dbReference type="PIRSR" id="PIRSR602081-1"/>
    </source>
</evidence>
<evidence type="ECO:0000256" key="7">
    <source>
        <dbReference type="ARBA" id="ARBA00022991"/>
    </source>
</evidence>
<evidence type="ECO:0000256" key="9">
    <source>
        <dbReference type="ARBA" id="ARBA00033999"/>
    </source>
</evidence>
<dbReference type="SUPFAM" id="SSF52425">
    <property type="entry name" value="Cryptochrome/photolyase, N-terminal domain"/>
    <property type="match status" value="1"/>
</dbReference>
<keyword evidence="16" id="KW-0456">Lyase</keyword>
<protein>
    <recommendedName>
        <fullName evidence="4">Deoxyribodipyrimidine photo-lyase</fullName>
        <ecNumber evidence="3">4.1.99.3</ecNumber>
    </recommendedName>
    <alternativeName>
        <fullName evidence="8">DNA photolyase</fullName>
    </alternativeName>
    <alternativeName>
        <fullName evidence="11">Photoreactivating enzyme</fullName>
    </alternativeName>
</protein>
<feature type="site" description="Electron transfer via tryptophanyl radical" evidence="13">
    <location>
        <position position="410"/>
    </location>
</feature>
<name>A0A088MXR5_9GAMM</name>
<evidence type="ECO:0000256" key="14">
    <source>
        <dbReference type="RuleBase" id="RU004182"/>
    </source>
</evidence>
<keyword evidence="5 12" id="KW-0285">Flavoprotein</keyword>
<proteinExistence type="inferred from homology"/>
<dbReference type="GO" id="GO:0000719">
    <property type="term" value="P:photoreactive repair"/>
    <property type="evidence" value="ECO:0007669"/>
    <property type="project" value="UniProtKB-ARBA"/>
</dbReference>
<sequence>MGSFTLLPLDSCSQSIFRNYTIRFMNTSLVWLRKDLRIHDNKALYAACEDPVARVLTVFIATPKQWHKHNMSQRQAAFIFDHLYQLAQELFLRRIALHYHQCADFAEQIDWLLNFCKREKVNKLFYNYEYELNERERDQALERRMPKQILCQGFDDSVLLPPGSVQTRNKEMFQVYTSFRNAFLHKLQESELACLPAPAVRQGQPVPVPSRIVPFSYPRMQLGDNYLIGEIASMSQLRTFCDQKIQYYRYNRDIPAVDATSRLSAWLTIGVLSPRQCYQKLRERYPLVLTQNKSGAFIWLNQLIWRDFYRHMMVAYPSLCRHQPFISWTQYITWQQDDVLFSAWCEGRTGYPIIDAAMRQLAVSGWINNRLRMITASFLVKDLLIDWRQGERYFMSQLIDGDFASNNGGWQWVASTGFDAAPYFRIFNPTLQGKLFDTHGTFIRQWLPELKVVPDNYLHQPHNWLKAQNITLNYPQPIVDHSKARKLTLTVYKAAAKVRK</sequence>
<dbReference type="InterPro" id="IPR006050">
    <property type="entry name" value="DNA_photolyase_N"/>
</dbReference>
<dbReference type="PRINTS" id="PR00147">
    <property type="entry name" value="DNAPHOTLYASE"/>
</dbReference>
<dbReference type="PANTHER" id="PTHR11455:SF9">
    <property type="entry name" value="CRYPTOCHROME CIRCADIAN CLOCK 5 ISOFORM X1"/>
    <property type="match status" value="1"/>
</dbReference>
<dbReference type="NCBIfam" id="NF007955">
    <property type="entry name" value="PRK10674.1"/>
    <property type="match status" value="1"/>
</dbReference>
<evidence type="ECO:0000256" key="1">
    <source>
        <dbReference type="ARBA" id="ARBA00001932"/>
    </source>
</evidence>
<evidence type="ECO:0000313" key="17">
    <source>
        <dbReference type="Proteomes" id="UP000067325"/>
    </source>
</evidence>
<dbReference type="KEGG" id="bcib:IM45_221"/>
<dbReference type="InterPro" id="IPR002081">
    <property type="entry name" value="Cryptochrome/DNA_photolyase_1"/>
</dbReference>
<comment type="similarity">
    <text evidence="2">Belongs to the DNA photolyase class-1 family.</text>
</comment>
<keyword evidence="7 14" id="KW-0157">Chromophore</keyword>
<feature type="binding site" evidence="12">
    <location>
        <begin position="260"/>
        <end position="264"/>
    </location>
    <ligand>
        <name>FAD</name>
        <dbReference type="ChEBI" id="CHEBI:57692"/>
    </ligand>
</feature>
<evidence type="ECO:0000256" key="11">
    <source>
        <dbReference type="ARBA" id="ARBA00083107"/>
    </source>
</evidence>
<accession>A0A088MXR5</accession>
<feature type="binding site" evidence="12">
    <location>
        <begin position="302"/>
        <end position="309"/>
    </location>
    <ligand>
        <name>FAD</name>
        <dbReference type="ChEBI" id="CHEBI:57692"/>
    </ligand>
</feature>
<dbReference type="Pfam" id="PF00875">
    <property type="entry name" value="DNA_photolyase"/>
    <property type="match status" value="1"/>
</dbReference>
<dbReference type="Gene3D" id="3.40.50.620">
    <property type="entry name" value="HUPs"/>
    <property type="match status" value="1"/>
</dbReference>
<evidence type="ECO:0000256" key="8">
    <source>
        <dbReference type="ARBA" id="ARBA00031671"/>
    </source>
</evidence>
<evidence type="ECO:0000313" key="16">
    <source>
        <dbReference type="EMBL" id="AIN46994.1"/>
    </source>
</evidence>
<dbReference type="PROSITE" id="PS00394">
    <property type="entry name" value="DNA_PHOTOLYASES_1_1"/>
    <property type="match status" value="1"/>
</dbReference>
<dbReference type="PROSITE" id="PS51645">
    <property type="entry name" value="PHR_CRY_ALPHA_BETA"/>
    <property type="match status" value="1"/>
</dbReference>
<feature type="site" description="Electron transfer via tryptophanyl radical" evidence="13">
    <location>
        <position position="387"/>
    </location>
</feature>
<comment type="function">
    <text evidence="10">Involved in repair of UV radiation-induced DNA damage. Catalyzes the light-dependent monomerization (300-600 nm) of cyclobutyl pyrimidine dimers (in cis-syn configuration), which are formed between adjacent bases on the same DNA strand upon exposure to ultraviolet radiation.</text>
</comment>
<evidence type="ECO:0000256" key="3">
    <source>
        <dbReference type="ARBA" id="ARBA00013149"/>
    </source>
</evidence>
<dbReference type="SUPFAM" id="SSF48173">
    <property type="entry name" value="Cryptochrome/photolyase FAD-binding domain"/>
    <property type="match status" value="1"/>
</dbReference>
<dbReference type="InterPro" id="IPR036155">
    <property type="entry name" value="Crypto/Photolyase_N_sf"/>
</dbReference>
<feature type="binding site" evidence="12">
    <location>
        <begin position="400"/>
        <end position="402"/>
    </location>
    <ligand>
        <name>FAD</name>
        <dbReference type="ChEBI" id="CHEBI:57692"/>
    </ligand>
</feature>
<dbReference type="GO" id="GO:0071949">
    <property type="term" value="F:FAD binding"/>
    <property type="evidence" value="ECO:0007669"/>
    <property type="project" value="TreeGrafter"/>
</dbReference>
<dbReference type="InterPro" id="IPR014729">
    <property type="entry name" value="Rossmann-like_a/b/a_fold"/>
</dbReference>
<feature type="binding site" evidence="12">
    <location>
        <position position="248"/>
    </location>
    <ligand>
        <name>FAD</name>
        <dbReference type="ChEBI" id="CHEBI:57692"/>
    </ligand>
</feature>
<dbReference type="EC" id="4.1.99.3" evidence="3"/>
<dbReference type="EMBL" id="CP008985">
    <property type="protein sequence ID" value="AIN46994.1"/>
    <property type="molecule type" value="Genomic_DNA"/>
</dbReference>
<dbReference type="InterPro" id="IPR005101">
    <property type="entry name" value="Cryptochr/Photolyase_FAD-bd"/>
</dbReference>
<dbReference type="GO" id="GO:0009416">
    <property type="term" value="P:response to light stimulus"/>
    <property type="evidence" value="ECO:0007669"/>
    <property type="project" value="TreeGrafter"/>
</dbReference>
<keyword evidence="6 12" id="KW-0274">FAD</keyword>
<dbReference type="Gene3D" id="1.10.579.10">
    <property type="entry name" value="DNA Cyclobutane Dipyrimidine Photolyase, subunit A, domain 3"/>
    <property type="match status" value="1"/>
</dbReference>
<dbReference type="InterPro" id="IPR036134">
    <property type="entry name" value="Crypto/Photolyase_FAD-like_sf"/>
</dbReference>